<dbReference type="AlphaFoldDB" id="A0A5J4Q7E5"/>
<accession>A0A5J4Q7E5</accession>
<evidence type="ECO:0000313" key="1">
    <source>
        <dbReference type="EMBL" id="KAA6316814.1"/>
    </source>
</evidence>
<organism evidence="1">
    <name type="scientific">termite gut metagenome</name>
    <dbReference type="NCBI Taxonomy" id="433724"/>
    <lineage>
        <taxon>unclassified sequences</taxon>
        <taxon>metagenomes</taxon>
        <taxon>organismal metagenomes</taxon>
    </lineage>
</organism>
<dbReference type="EMBL" id="SNRY01004747">
    <property type="protein sequence ID" value="KAA6316814.1"/>
    <property type="molecule type" value="Genomic_DNA"/>
</dbReference>
<sequence length="44" mass="5468">SVFNYSKRIWELAEISETDENIRIERSMKYQDDIYDYFNRKMLG</sequence>
<name>A0A5J4Q7E5_9ZZZZ</name>
<proteinExistence type="predicted"/>
<comment type="caution">
    <text evidence="1">The sequence shown here is derived from an EMBL/GenBank/DDBJ whole genome shotgun (WGS) entry which is preliminary data.</text>
</comment>
<reference evidence="1" key="1">
    <citation type="submission" date="2019-03" db="EMBL/GenBank/DDBJ databases">
        <title>Single cell metagenomics reveals metabolic interactions within the superorganism composed of flagellate Streblomastix strix and complex community of Bacteroidetes bacteria on its surface.</title>
        <authorList>
            <person name="Treitli S.C."/>
            <person name="Kolisko M."/>
            <person name="Husnik F."/>
            <person name="Keeling P."/>
            <person name="Hampl V."/>
        </authorList>
    </citation>
    <scope>NUCLEOTIDE SEQUENCE</scope>
    <source>
        <strain evidence="1">STM</strain>
    </source>
</reference>
<feature type="non-terminal residue" evidence="1">
    <location>
        <position position="1"/>
    </location>
</feature>
<protein>
    <submittedName>
        <fullName evidence="1">Uncharacterized protein</fullName>
    </submittedName>
</protein>
<gene>
    <name evidence="1" type="ORF">EZS27_032938</name>
</gene>